<proteinExistence type="predicted"/>
<organism evidence="1 2">
    <name type="scientific">Calidifontibacter indicus</name>
    <dbReference type="NCBI Taxonomy" id="419650"/>
    <lineage>
        <taxon>Bacteria</taxon>
        <taxon>Bacillati</taxon>
        <taxon>Actinomycetota</taxon>
        <taxon>Actinomycetes</taxon>
        <taxon>Micrococcales</taxon>
        <taxon>Dermacoccaceae</taxon>
        <taxon>Calidifontibacter</taxon>
    </lineage>
</organism>
<dbReference type="AlphaFoldDB" id="A0A3D9UPZ3"/>
<evidence type="ECO:0000313" key="2">
    <source>
        <dbReference type="Proteomes" id="UP000256253"/>
    </source>
</evidence>
<dbReference type="RefSeq" id="WP_147301314.1">
    <property type="nucleotide sequence ID" value="NZ_QTUA01000001.1"/>
</dbReference>
<evidence type="ECO:0000313" key="1">
    <source>
        <dbReference type="EMBL" id="REF30060.1"/>
    </source>
</evidence>
<dbReference type="EMBL" id="QTUA01000001">
    <property type="protein sequence ID" value="REF30060.1"/>
    <property type="molecule type" value="Genomic_DNA"/>
</dbReference>
<reference evidence="1 2" key="1">
    <citation type="submission" date="2018-08" db="EMBL/GenBank/DDBJ databases">
        <title>Sequencing the genomes of 1000 actinobacteria strains.</title>
        <authorList>
            <person name="Klenk H.-P."/>
        </authorList>
    </citation>
    <scope>NUCLEOTIDE SEQUENCE [LARGE SCALE GENOMIC DNA]</scope>
    <source>
        <strain evidence="1 2">DSM 22967</strain>
    </source>
</reference>
<sequence>MRGLWEFIAADDIPTQMRVLEVAGLVEVVGRVKAIGGPKLYAIVLGSLDYMARLLTGRGMAGVAVAVAEGDGSEDSGSASP</sequence>
<dbReference type="Proteomes" id="UP000256253">
    <property type="component" value="Unassembled WGS sequence"/>
</dbReference>
<keyword evidence="2" id="KW-1185">Reference proteome</keyword>
<name>A0A3D9UPZ3_9MICO</name>
<gene>
    <name evidence="1" type="ORF">DFJ65_1053</name>
</gene>
<accession>A0A3D9UPZ3</accession>
<protein>
    <submittedName>
        <fullName evidence="1">Uncharacterized protein</fullName>
    </submittedName>
</protein>
<comment type="caution">
    <text evidence="1">The sequence shown here is derived from an EMBL/GenBank/DDBJ whole genome shotgun (WGS) entry which is preliminary data.</text>
</comment>